<accession>A0AAD6RWQ0</accession>
<comment type="caution">
    <text evidence="6">The sequence shown here is derived from an EMBL/GenBank/DDBJ whole genome shotgun (WGS) entry which is preliminary data.</text>
</comment>
<dbReference type="PANTHER" id="PTHR28620">
    <property type="entry name" value="CENTROMERE PROTEIN V"/>
    <property type="match status" value="1"/>
</dbReference>
<feature type="compositionally biased region" description="Low complexity" evidence="4">
    <location>
        <begin position="523"/>
        <end position="534"/>
    </location>
</feature>
<dbReference type="PROSITE" id="PS51891">
    <property type="entry name" value="CENP_V_GFA"/>
    <property type="match status" value="1"/>
</dbReference>
<dbReference type="GO" id="GO:0046872">
    <property type="term" value="F:metal ion binding"/>
    <property type="evidence" value="ECO:0007669"/>
    <property type="project" value="UniProtKB-KW"/>
</dbReference>
<dbReference type="InterPro" id="IPR011057">
    <property type="entry name" value="Mss4-like_sf"/>
</dbReference>
<keyword evidence="7" id="KW-1185">Reference proteome</keyword>
<evidence type="ECO:0000259" key="5">
    <source>
        <dbReference type="PROSITE" id="PS51891"/>
    </source>
</evidence>
<feature type="compositionally biased region" description="Low complexity" evidence="4">
    <location>
        <begin position="371"/>
        <end position="382"/>
    </location>
</feature>
<feature type="region of interest" description="Disordered" evidence="4">
    <location>
        <begin position="493"/>
        <end position="540"/>
    </location>
</feature>
<feature type="domain" description="CENP-V/GFA" evidence="5">
    <location>
        <begin position="12"/>
        <end position="128"/>
    </location>
</feature>
<dbReference type="InterPro" id="IPR006913">
    <property type="entry name" value="CENP-V/GFA"/>
</dbReference>
<feature type="compositionally biased region" description="Basic and acidic residues" evidence="4">
    <location>
        <begin position="858"/>
        <end position="867"/>
    </location>
</feature>
<evidence type="ECO:0000313" key="7">
    <source>
        <dbReference type="Proteomes" id="UP001218188"/>
    </source>
</evidence>
<organism evidence="6 7">
    <name type="scientific">Mycena alexandri</name>
    <dbReference type="NCBI Taxonomy" id="1745969"/>
    <lineage>
        <taxon>Eukaryota</taxon>
        <taxon>Fungi</taxon>
        <taxon>Dikarya</taxon>
        <taxon>Basidiomycota</taxon>
        <taxon>Agaricomycotina</taxon>
        <taxon>Agaricomycetes</taxon>
        <taxon>Agaricomycetidae</taxon>
        <taxon>Agaricales</taxon>
        <taxon>Marasmiineae</taxon>
        <taxon>Mycenaceae</taxon>
        <taxon>Mycena</taxon>
    </lineage>
</organism>
<evidence type="ECO:0000313" key="6">
    <source>
        <dbReference type="EMBL" id="KAJ7016723.1"/>
    </source>
</evidence>
<name>A0AAD6RWQ0_9AGAR</name>
<dbReference type="InterPro" id="IPR052355">
    <property type="entry name" value="CENP-V-like"/>
</dbReference>
<feature type="compositionally biased region" description="Basic residues" evidence="4">
    <location>
        <begin position="720"/>
        <end position="729"/>
    </location>
</feature>
<feature type="compositionally biased region" description="Polar residues" evidence="4">
    <location>
        <begin position="493"/>
        <end position="503"/>
    </location>
</feature>
<dbReference type="PANTHER" id="PTHR28620:SF1">
    <property type="entry name" value="CENP-V_GFA DOMAIN-CONTAINING PROTEIN"/>
    <property type="match status" value="1"/>
</dbReference>
<dbReference type="GO" id="GO:0016846">
    <property type="term" value="F:carbon-sulfur lyase activity"/>
    <property type="evidence" value="ECO:0007669"/>
    <property type="project" value="InterPro"/>
</dbReference>
<dbReference type="Gene3D" id="2.170.150.70">
    <property type="match status" value="2"/>
</dbReference>
<feature type="compositionally biased region" description="Low complexity" evidence="4">
    <location>
        <begin position="830"/>
        <end position="840"/>
    </location>
</feature>
<sequence>MTTTAAAESTTYEGNCHCGAIKFSVVLPPLYPTGLGTGTPCYLFVTPRKSALTLTKGAGTDGLGGGVLKEYVFGTGKWGHRFCGTCGTPFGIVNISTDAESDAVVALNARMLRGVDLWGLEVQEAPWSQAAQTAMGPYVPPVFPGPKELQATPLEEGEKIYTGSCHCGAVTFGLRSPWALEDKGPADLENNQVEECDCIRWHLHLPRPLSRVPMHVSLSSPDALATYFSAQGNGFGGTQFCRLCGCQLFQQLVGPPAERVATLPAHVQAKIAEKIDMRPVHLRALDVALGLTEQDKAEWGRVRGNANRARGSERGKAYVAIDAAIKSELSLRSREIPTVVVYCPQEIIYALVARLARSNLRSQVDGDSFKSQQSSAQDVAASHGDDESSDGNEPLTRLRYGIVTYRDFASMKTSHSKYHHIKTPYCQETQPHVGFSYSQELAVVSHLLKALVERQPPEPQTNSTASSYFRDALSRVLAWFSRSSTVVKPNVEARSNSGVLTTDSESKNEDFGLDTDTVASDGTASTSSEAESAAHNPDGPELLSEAVAVDLEVLPSLPSIFKFPAVRPPVDVPALAPHRQDFGPPSRLYYDRRFPLGNVTNVLRNSDNVTPMKLQTEVQSQSLPRKPKPKSKHANRTRREVNWSLPTGVPNGRRSRSKHARPLYGPEIPGDQIVDCAPSSIAQDIVPIDDDDATPAPGSVDKAALLAQVRSWSDQAKASRRHSLHRRGATPHPCCTRPSTKAPRLDLQDLLSTLIQDATTIAALDDTEHVKVGTCSKGTQDGFHFSGEDVKHAFSRRRTRRRARRPRPQAHLVHLGLALHGRARARKLPARSATSSTPSTRRWRARAGGVCSPARTDIAQRRNDSAV</sequence>
<evidence type="ECO:0000256" key="3">
    <source>
        <dbReference type="ARBA" id="ARBA00022833"/>
    </source>
</evidence>
<reference evidence="6" key="1">
    <citation type="submission" date="2023-03" db="EMBL/GenBank/DDBJ databases">
        <title>Massive genome expansion in bonnet fungi (Mycena s.s.) driven by repeated elements and novel gene families across ecological guilds.</title>
        <authorList>
            <consortium name="Lawrence Berkeley National Laboratory"/>
            <person name="Harder C.B."/>
            <person name="Miyauchi S."/>
            <person name="Viragh M."/>
            <person name="Kuo A."/>
            <person name="Thoen E."/>
            <person name="Andreopoulos B."/>
            <person name="Lu D."/>
            <person name="Skrede I."/>
            <person name="Drula E."/>
            <person name="Henrissat B."/>
            <person name="Morin E."/>
            <person name="Kohler A."/>
            <person name="Barry K."/>
            <person name="LaButti K."/>
            <person name="Morin E."/>
            <person name="Salamov A."/>
            <person name="Lipzen A."/>
            <person name="Mereny Z."/>
            <person name="Hegedus B."/>
            <person name="Baldrian P."/>
            <person name="Stursova M."/>
            <person name="Weitz H."/>
            <person name="Taylor A."/>
            <person name="Grigoriev I.V."/>
            <person name="Nagy L.G."/>
            <person name="Martin F."/>
            <person name="Kauserud H."/>
        </authorList>
    </citation>
    <scope>NUCLEOTIDE SEQUENCE</scope>
    <source>
        <strain evidence="6">CBHHK200</strain>
    </source>
</reference>
<dbReference type="SUPFAM" id="SSF51316">
    <property type="entry name" value="Mss4-like"/>
    <property type="match status" value="2"/>
</dbReference>
<evidence type="ECO:0000256" key="4">
    <source>
        <dbReference type="SAM" id="MobiDB-lite"/>
    </source>
</evidence>
<comment type="similarity">
    <text evidence="1">Belongs to the Gfa family.</text>
</comment>
<proteinExistence type="inferred from homology"/>
<feature type="region of interest" description="Disordered" evidence="4">
    <location>
        <begin position="365"/>
        <end position="394"/>
    </location>
</feature>
<feature type="region of interest" description="Disordered" evidence="4">
    <location>
        <begin position="607"/>
        <end position="670"/>
    </location>
</feature>
<protein>
    <recommendedName>
        <fullName evidence="5">CENP-V/GFA domain-containing protein</fullName>
    </recommendedName>
</protein>
<feature type="region of interest" description="Disordered" evidence="4">
    <location>
        <begin position="720"/>
        <end position="741"/>
    </location>
</feature>
<dbReference type="EMBL" id="JARJCM010000471">
    <property type="protein sequence ID" value="KAJ7016723.1"/>
    <property type="molecule type" value="Genomic_DNA"/>
</dbReference>
<dbReference type="AlphaFoldDB" id="A0AAD6RWQ0"/>
<dbReference type="Proteomes" id="UP001218188">
    <property type="component" value="Unassembled WGS sequence"/>
</dbReference>
<evidence type="ECO:0000256" key="2">
    <source>
        <dbReference type="ARBA" id="ARBA00022723"/>
    </source>
</evidence>
<feature type="compositionally biased region" description="Basic residues" evidence="4">
    <location>
        <begin position="625"/>
        <end position="636"/>
    </location>
</feature>
<keyword evidence="3" id="KW-0862">Zinc</keyword>
<gene>
    <name evidence="6" type="ORF">C8F04DRAFT_1201661</name>
</gene>
<feature type="region of interest" description="Disordered" evidence="4">
    <location>
        <begin position="824"/>
        <end position="867"/>
    </location>
</feature>
<evidence type="ECO:0000256" key="1">
    <source>
        <dbReference type="ARBA" id="ARBA00005495"/>
    </source>
</evidence>
<keyword evidence="2" id="KW-0479">Metal-binding</keyword>